<dbReference type="SUPFAM" id="SSF53187">
    <property type="entry name" value="Zn-dependent exopeptidases"/>
    <property type="match status" value="1"/>
</dbReference>
<feature type="domain" description="Peptidase M20 dimerisation" evidence="3">
    <location>
        <begin position="92"/>
        <end position="186"/>
    </location>
</feature>
<dbReference type="GO" id="GO:0016787">
    <property type="term" value="F:hydrolase activity"/>
    <property type="evidence" value="ECO:0007669"/>
    <property type="project" value="InterPro"/>
</dbReference>
<accession>X1EMI4</accession>
<dbReference type="Gene3D" id="3.30.70.360">
    <property type="match status" value="1"/>
</dbReference>
<evidence type="ECO:0000259" key="3">
    <source>
        <dbReference type="Pfam" id="PF07687"/>
    </source>
</evidence>
<dbReference type="SUPFAM" id="SSF55031">
    <property type="entry name" value="Bacterial exopeptidase dimerisation domain"/>
    <property type="match status" value="1"/>
</dbReference>
<dbReference type="GO" id="GO:0006508">
    <property type="term" value="P:proteolysis"/>
    <property type="evidence" value="ECO:0007669"/>
    <property type="project" value="InterPro"/>
</dbReference>
<dbReference type="PANTHER" id="PTHR42994">
    <property type="entry name" value="PEPTIDASE T"/>
    <property type="match status" value="1"/>
</dbReference>
<dbReference type="Pfam" id="PF01546">
    <property type="entry name" value="Peptidase_M20"/>
    <property type="match status" value="1"/>
</dbReference>
<organism evidence="4">
    <name type="scientific">marine sediment metagenome</name>
    <dbReference type="NCBI Taxonomy" id="412755"/>
    <lineage>
        <taxon>unclassified sequences</taxon>
        <taxon>metagenomes</taxon>
        <taxon>ecological metagenomes</taxon>
    </lineage>
</organism>
<sequence length="284" mass="30064">PGKGIEPIIKDGIISSAGDTVLGADDKAGIAEIFEAVLTAEQRSPIEILITRSEEIGLVGAKNVDCSMLQAKMGFIIDGDEPDTITIGGPSHMSIDIEIIGKAAHAGMEPEKGISAIRVAAKAITSMPEGRIDEETTANIGIIQGGLIRNGVPEKAMIKAECRSLNHDKCMRQAEIIRDAFEEAADEFGAKVKVDLDLEYEAFQISDTAPVVQVAKQVIASAGLQPKTAVITGGTDALVLSRRGITSVVLGYGGKKEHSNEEWIAIASMEQEAAIIRHLLQTLA</sequence>
<dbReference type="AlphaFoldDB" id="X1EMI4"/>
<dbReference type="InterPro" id="IPR001160">
    <property type="entry name" value="Peptidase_M20C"/>
</dbReference>
<protein>
    <recommendedName>
        <fullName evidence="3">Peptidase M20 dimerisation domain-containing protein</fullName>
    </recommendedName>
</protein>
<comment type="cofactor">
    <cofactor evidence="1">
        <name>Zn(2+)</name>
        <dbReference type="ChEBI" id="CHEBI:29105"/>
    </cofactor>
</comment>
<keyword evidence="2" id="KW-0862">Zinc</keyword>
<dbReference type="PRINTS" id="PR00934">
    <property type="entry name" value="XHISDIPTASE"/>
</dbReference>
<gene>
    <name evidence="4" type="ORF">S03H2_20024</name>
</gene>
<dbReference type="Gene3D" id="3.40.630.10">
    <property type="entry name" value="Zn peptidases"/>
    <property type="match status" value="1"/>
</dbReference>
<proteinExistence type="predicted"/>
<dbReference type="EMBL" id="BARU01010513">
    <property type="protein sequence ID" value="GAH33797.1"/>
    <property type="molecule type" value="Genomic_DNA"/>
</dbReference>
<dbReference type="InterPro" id="IPR036264">
    <property type="entry name" value="Bact_exopeptidase_dim_dom"/>
</dbReference>
<feature type="non-terminal residue" evidence="4">
    <location>
        <position position="1"/>
    </location>
</feature>
<dbReference type="InterPro" id="IPR011650">
    <property type="entry name" value="Peptidase_M20_dimer"/>
</dbReference>
<reference evidence="4" key="1">
    <citation type="journal article" date="2014" name="Front. Microbiol.">
        <title>High frequency of phylogenetically diverse reductive dehalogenase-homologous genes in deep subseafloor sedimentary metagenomes.</title>
        <authorList>
            <person name="Kawai M."/>
            <person name="Futagami T."/>
            <person name="Toyoda A."/>
            <person name="Takaki Y."/>
            <person name="Nishi S."/>
            <person name="Hori S."/>
            <person name="Arai W."/>
            <person name="Tsubouchi T."/>
            <person name="Morono Y."/>
            <person name="Uchiyama I."/>
            <person name="Ito T."/>
            <person name="Fujiyama A."/>
            <person name="Inagaki F."/>
            <person name="Takami H."/>
        </authorList>
    </citation>
    <scope>NUCLEOTIDE SEQUENCE</scope>
    <source>
        <strain evidence="4">Expedition CK06-06</strain>
    </source>
</reference>
<name>X1EMI4_9ZZZZ</name>
<evidence type="ECO:0000256" key="2">
    <source>
        <dbReference type="ARBA" id="ARBA00022833"/>
    </source>
</evidence>
<comment type="caution">
    <text evidence="4">The sequence shown here is derived from an EMBL/GenBank/DDBJ whole genome shotgun (WGS) entry which is preliminary data.</text>
</comment>
<dbReference type="PANTHER" id="PTHR42994:SF2">
    <property type="entry name" value="PEPTIDASE"/>
    <property type="match status" value="1"/>
</dbReference>
<dbReference type="InterPro" id="IPR002933">
    <property type="entry name" value="Peptidase_M20"/>
</dbReference>
<evidence type="ECO:0000313" key="4">
    <source>
        <dbReference type="EMBL" id="GAH33797.1"/>
    </source>
</evidence>
<dbReference type="Pfam" id="PF07687">
    <property type="entry name" value="M20_dimer"/>
    <property type="match status" value="1"/>
</dbReference>
<evidence type="ECO:0000256" key="1">
    <source>
        <dbReference type="ARBA" id="ARBA00001947"/>
    </source>
</evidence>